<organism evidence="2 3">
    <name type="scientific">Necator americanus</name>
    <name type="common">Human hookworm</name>
    <dbReference type="NCBI Taxonomy" id="51031"/>
    <lineage>
        <taxon>Eukaryota</taxon>
        <taxon>Metazoa</taxon>
        <taxon>Ecdysozoa</taxon>
        <taxon>Nematoda</taxon>
        <taxon>Chromadorea</taxon>
        <taxon>Rhabditida</taxon>
        <taxon>Rhabditina</taxon>
        <taxon>Rhabditomorpha</taxon>
        <taxon>Strongyloidea</taxon>
        <taxon>Ancylostomatidae</taxon>
        <taxon>Bunostominae</taxon>
        <taxon>Necator</taxon>
    </lineage>
</organism>
<evidence type="ECO:0000256" key="1">
    <source>
        <dbReference type="SAM" id="MobiDB-lite"/>
    </source>
</evidence>
<name>W2TQD6_NECAM</name>
<dbReference type="Proteomes" id="UP000053676">
    <property type="component" value="Unassembled WGS sequence"/>
</dbReference>
<reference evidence="3" key="1">
    <citation type="journal article" date="2014" name="Nat. Genet.">
        <title>Genome of the human hookworm Necator americanus.</title>
        <authorList>
            <person name="Tang Y.T."/>
            <person name="Gao X."/>
            <person name="Rosa B.A."/>
            <person name="Abubucker S."/>
            <person name="Hallsworth-Pepin K."/>
            <person name="Martin J."/>
            <person name="Tyagi R."/>
            <person name="Heizer E."/>
            <person name="Zhang X."/>
            <person name="Bhonagiri-Palsikar V."/>
            <person name="Minx P."/>
            <person name="Warren W.C."/>
            <person name="Wang Q."/>
            <person name="Zhan B."/>
            <person name="Hotez P.J."/>
            <person name="Sternberg P.W."/>
            <person name="Dougall A."/>
            <person name="Gaze S.T."/>
            <person name="Mulvenna J."/>
            <person name="Sotillo J."/>
            <person name="Ranganathan S."/>
            <person name="Rabelo E.M."/>
            <person name="Wilson R.K."/>
            <person name="Felgner P.L."/>
            <person name="Bethony J."/>
            <person name="Hawdon J.M."/>
            <person name="Gasser R.B."/>
            <person name="Loukas A."/>
            <person name="Mitreva M."/>
        </authorList>
    </citation>
    <scope>NUCLEOTIDE SEQUENCE [LARGE SCALE GENOMIC DNA]</scope>
</reference>
<evidence type="ECO:0000313" key="3">
    <source>
        <dbReference type="Proteomes" id="UP000053676"/>
    </source>
</evidence>
<dbReference type="AlphaFoldDB" id="W2TQD6"/>
<dbReference type="EMBL" id="KI658235">
    <property type="protein sequence ID" value="ETN83326.1"/>
    <property type="molecule type" value="Genomic_DNA"/>
</dbReference>
<gene>
    <name evidence="2" type="ORF">NECAME_07444</name>
</gene>
<evidence type="ECO:0000313" key="2">
    <source>
        <dbReference type="EMBL" id="ETN83326.1"/>
    </source>
</evidence>
<accession>W2TQD6</accession>
<proteinExistence type="predicted"/>
<sequence>MKKKGSKIIKDPFGRRFLVLHSSLKSNMERCRDREDETNKEGKEKTEDRMEGAVVELVHKQERAREDYV</sequence>
<keyword evidence="3" id="KW-1185">Reference proteome</keyword>
<feature type="region of interest" description="Disordered" evidence="1">
    <location>
        <begin position="29"/>
        <end position="51"/>
    </location>
</feature>
<protein>
    <submittedName>
        <fullName evidence="2">Uncharacterized protein</fullName>
    </submittedName>
</protein>
<dbReference type="KEGG" id="nai:NECAME_07444"/>